<dbReference type="AlphaFoldDB" id="A0A326RZV2"/>
<dbReference type="RefSeq" id="WP_181452536.1">
    <property type="nucleotide sequence ID" value="NZ_JBKBOX010000026.1"/>
</dbReference>
<organism evidence="1 2">
    <name type="scientific">Algoriphagus aquaeductus</name>
    <dbReference type="NCBI Taxonomy" id="475299"/>
    <lineage>
        <taxon>Bacteria</taxon>
        <taxon>Pseudomonadati</taxon>
        <taxon>Bacteroidota</taxon>
        <taxon>Cytophagia</taxon>
        <taxon>Cytophagales</taxon>
        <taxon>Cyclobacteriaceae</taxon>
        <taxon>Algoriphagus</taxon>
    </lineage>
</organism>
<gene>
    <name evidence="1" type="ORF">CLV31_10162</name>
</gene>
<proteinExistence type="predicted"/>
<comment type="caution">
    <text evidence="1">The sequence shown here is derived from an EMBL/GenBank/DDBJ whole genome shotgun (WGS) entry which is preliminary data.</text>
</comment>
<dbReference type="EMBL" id="QKTX01000001">
    <property type="protein sequence ID" value="PZV87190.1"/>
    <property type="molecule type" value="Genomic_DNA"/>
</dbReference>
<keyword evidence="2" id="KW-1185">Reference proteome</keyword>
<protein>
    <submittedName>
        <fullName evidence="1">Uncharacterized protein</fullName>
    </submittedName>
</protein>
<name>A0A326RZV2_9BACT</name>
<evidence type="ECO:0000313" key="1">
    <source>
        <dbReference type="EMBL" id="PZV87190.1"/>
    </source>
</evidence>
<dbReference type="Proteomes" id="UP000248917">
    <property type="component" value="Unassembled WGS sequence"/>
</dbReference>
<sequence length="53" mass="6330">MKFLEKDEIKNPSVTYTELVVVSIASTEHFPDECREARRIRPNDQSRFGWWCN</sequence>
<reference evidence="1 2" key="1">
    <citation type="submission" date="2018-06" db="EMBL/GenBank/DDBJ databases">
        <title>Genomic Encyclopedia of Archaeal and Bacterial Type Strains, Phase II (KMG-II): from individual species to whole genera.</title>
        <authorList>
            <person name="Goeker M."/>
        </authorList>
    </citation>
    <scope>NUCLEOTIDE SEQUENCE [LARGE SCALE GENOMIC DNA]</scope>
    <source>
        <strain evidence="1 2">T4</strain>
    </source>
</reference>
<evidence type="ECO:0000313" key="2">
    <source>
        <dbReference type="Proteomes" id="UP000248917"/>
    </source>
</evidence>
<accession>A0A326RZV2</accession>